<accession>A0ABZ1NB04</accession>
<dbReference type="Proteomes" id="UP001621418">
    <property type="component" value="Chromosome"/>
</dbReference>
<reference evidence="9 10" key="1">
    <citation type="submission" date="2022-10" db="EMBL/GenBank/DDBJ databases">
        <title>The complete genomes of actinobacterial strains from the NBC collection.</title>
        <authorList>
            <person name="Joergensen T.S."/>
            <person name="Alvarez Arevalo M."/>
            <person name="Sterndorff E.B."/>
            <person name="Faurdal D."/>
            <person name="Vuksanovic O."/>
            <person name="Mourched A.-S."/>
            <person name="Charusanti P."/>
            <person name="Shaw S."/>
            <person name="Blin K."/>
            <person name="Weber T."/>
        </authorList>
    </citation>
    <scope>NUCLEOTIDE SEQUENCE [LARGE SCALE GENOMIC DNA]</scope>
    <source>
        <strain evidence="9 10">NBC_01413</strain>
    </source>
</reference>
<gene>
    <name evidence="9" type="ORF">OG308_04570</name>
</gene>
<keyword evidence="5 7" id="KW-0472">Membrane</keyword>
<feature type="transmembrane region" description="Helical" evidence="7">
    <location>
        <begin position="181"/>
        <end position="202"/>
    </location>
</feature>
<keyword evidence="3 7" id="KW-0812">Transmembrane</keyword>
<evidence type="ECO:0000256" key="2">
    <source>
        <dbReference type="ARBA" id="ARBA00007362"/>
    </source>
</evidence>
<feature type="transmembrane region" description="Helical" evidence="7">
    <location>
        <begin position="41"/>
        <end position="59"/>
    </location>
</feature>
<feature type="domain" description="EamA" evidence="8">
    <location>
        <begin position="150"/>
        <end position="284"/>
    </location>
</feature>
<evidence type="ECO:0000256" key="1">
    <source>
        <dbReference type="ARBA" id="ARBA00004141"/>
    </source>
</evidence>
<name>A0ABZ1NB04_9NOCA</name>
<dbReference type="Pfam" id="PF00892">
    <property type="entry name" value="EamA"/>
    <property type="match status" value="2"/>
</dbReference>
<keyword evidence="10" id="KW-1185">Reference proteome</keyword>
<feature type="transmembrane region" description="Helical" evidence="7">
    <location>
        <begin position="244"/>
        <end position="263"/>
    </location>
</feature>
<feature type="transmembrane region" description="Helical" evidence="7">
    <location>
        <begin position="71"/>
        <end position="91"/>
    </location>
</feature>
<evidence type="ECO:0000313" key="10">
    <source>
        <dbReference type="Proteomes" id="UP001621418"/>
    </source>
</evidence>
<feature type="transmembrane region" description="Helical" evidence="7">
    <location>
        <begin position="214"/>
        <end position="232"/>
    </location>
</feature>
<dbReference type="EMBL" id="CP109527">
    <property type="protein sequence ID" value="WTY37155.1"/>
    <property type="molecule type" value="Genomic_DNA"/>
</dbReference>
<protein>
    <submittedName>
        <fullName evidence="9">DMT family transporter</fullName>
    </submittedName>
</protein>
<sequence length="335" mass="33964">MTTATRSTGYAGTLALTALTPIVWGSTYAVTTEFLPPDRPLFTALMRALPAGLVLLALTRVLPHGQWLGRAAVLGVLNIGAFFPLLFLAAYRLPGGVAGVLGAVAPMFALGFAAVLLAEAPARRKVIAGVVGVLGVSLVVLRGTVELDLIGVLAGLAGAASMAAGTVLTKKWGRPDGVGPLAMTGWQLTAGGLFIAPLALLIEGAPPALDGQAIGGYLYLGVIGTALAYWLWVRGISRVPATSVSFLGLLSPVSAAVIGWIALGQALTALQIIGLGVALAATVFGQMPSKSVDRSAGGVVGEQVPPVGDPVERRDDAEPTVNSVAPELVSAANRV</sequence>
<feature type="transmembrane region" description="Helical" evidence="7">
    <location>
        <begin position="97"/>
        <end position="118"/>
    </location>
</feature>
<evidence type="ECO:0000256" key="6">
    <source>
        <dbReference type="SAM" id="MobiDB-lite"/>
    </source>
</evidence>
<proteinExistence type="inferred from homology"/>
<dbReference type="RefSeq" id="WP_405149190.1">
    <property type="nucleotide sequence ID" value="NZ_CP109527.1"/>
</dbReference>
<dbReference type="PANTHER" id="PTHR32322:SF2">
    <property type="entry name" value="EAMA DOMAIN-CONTAINING PROTEIN"/>
    <property type="match status" value="1"/>
</dbReference>
<dbReference type="SUPFAM" id="SSF103481">
    <property type="entry name" value="Multidrug resistance efflux transporter EmrE"/>
    <property type="match status" value="2"/>
</dbReference>
<comment type="subcellular location">
    <subcellularLocation>
        <location evidence="1">Membrane</location>
        <topology evidence="1">Multi-pass membrane protein</topology>
    </subcellularLocation>
</comment>
<evidence type="ECO:0000256" key="4">
    <source>
        <dbReference type="ARBA" id="ARBA00022989"/>
    </source>
</evidence>
<evidence type="ECO:0000256" key="5">
    <source>
        <dbReference type="ARBA" id="ARBA00023136"/>
    </source>
</evidence>
<feature type="region of interest" description="Disordered" evidence="6">
    <location>
        <begin position="294"/>
        <end position="323"/>
    </location>
</feature>
<feature type="transmembrane region" description="Helical" evidence="7">
    <location>
        <begin position="149"/>
        <end position="169"/>
    </location>
</feature>
<dbReference type="InterPro" id="IPR000620">
    <property type="entry name" value="EamA_dom"/>
</dbReference>
<comment type="similarity">
    <text evidence="2">Belongs to the EamA transporter family.</text>
</comment>
<dbReference type="InterPro" id="IPR050638">
    <property type="entry name" value="AA-Vitamin_Transporters"/>
</dbReference>
<feature type="transmembrane region" description="Helical" evidence="7">
    <location>
        <begin position="125"/>
        <end position="143"/>
    </location>
</feature>
<feature type="domain" description="EamA" evidence="8">
    <location>
        <begin position="16"/>
        <end position="140"/>
    </location>
</feature>
<evidence type="ECO:0000259" key="8">
    <source>
        <dbReference type="Pfam" id="PF00892"/>
    </source>
</evidence>
<evidence type="ECO:0000256" key="7">
    <source>
        <dbReference type="SAM" id="Phobius"/>
    </source>
</evidence>
<evidence type="ECO:0000313" key="9">
    <source>
        <dbReference type="EMBL" id="WTY37155.1"/>
    </source>
</evidence>
<evidence type="ECO:0000256" key="3">
    <source>
        <dbReference type="ARBA" id="ARBA00022692"/>
    </source>
</evidence>
<organism evidence="9 10">
    <name type="scientific">Nocardia salmonicida</name>
    <dbReference type="NCBI Taxonomy" id="53431"/>
    <lineage>
        <taxon>Bacteria</taxon>
        <taxon>Bacillati</taxon>
        <taxon>Actinomycetota</taxon>
        <taxon>Actinomycetes</taxon>
        <taxon>Mycobacteriales</taxon>
        <taxon>Nocardiaceae</taxon>
        <taxon>Nocardia</taxon>
    </lineage>
</organism>
<dbReference type="PANTHER" id="PTHR32322">
    <property type="entry name" value="INNER MEMBRANE TRANSPORTER"/>
    <property type="match status" value="1"/>
</dbReference>
<keyword evidence="4 7" id="KW-1133">Transmembrane helix</keyword>
<feature type="transmembrane region" description="Helical" evidence="7">
    <location>
        <begin position="269"/>
        <end position="285"/>
    </location>
</feature>
<dbReference type="InterPro" id="IPR037185">
    <property type="entry name" value="EmrE-like"/>
</dbReference>